<dbReference type="PROSITE" id="PS00350">
    <property type="entry name" value="MADS_BOX_1"/>
    <property type="match status" value="1"/>
</dbReference>
<evidence type="ECO:0000313" key="8">
    <source>
        <dbReference type="Proteomes" id="UP000004994"/>
    </source>
</evidence>
<dbReference type="FunFam" id="3.40.1810.10:FF:000008">
    <property type="entry name" value="MADS-box transcription factor 1"/>
    <property type="match status" value="1"/>
</dbReference>
<feature type="domain" description="MADS-box" evidence="6">
    <location>
        <begin position="1"/>
        <end position="61"/>
    </location>
</feature>
<keyword evidence="8" id="KW-1185">Reference proteome</keyword>
<dbReference type="EnsemblPlants" id="Solyc06g035560.2.1">
    <property type="protein sequence ID" value="Solyc06g035560.2.1"/>
    <property type="gene ID" value="Solyc06g035560.2"/>
</dbReference>
<organism evidence="7">
    <name type="scientific">Solanum lycopersicum</name>
    <name type="common">Tomato</name>
    <name type="synonym">Lycopersicon esculentum</name>
    <dbReference type="NCBI Taxonomy" id="4081"/>
    <lineage>
        <taxon>Eukaryota</taxon>
        <taxon>Viridiplantae</taxon>
        <taxon>Streptophyta</taxon>
        <taxon>Embryophyta</taxon>
        <taxon>Tracheophyta</taxon>
        <taxon>Spermatophyta</taxon>
        <taxon>Magnoliopsida</taxon>
        <taxon>eudicotyledons</taxon>
        <taxon>Gunneridae</taxon>
        <taxon>Pentapetalae</taxon>
        <taxon>asterids</taxon>
        <taxon>lamiids</taxon>
        <taxon>Solanales</taxon>
        <taxon>Solanaceae</taxon>
        <taxon>Solanoideae</taxon>
        <taxon>Solaneae</taxon>
        <taxon>Solanum</taxon>
        <taxon>Solanum subgen. Lycopersicon</taxon>
    </lineage>
</organism>
<keyword evidence="3" id="KW-0238">DNA-binding</keyword>
<keyword evidence="4" id="KW-0804">Transcription</keyword>
<dbReference type="InterPro" id="IPR050142">
    <property type="entry name" value="MADS-box/MEF2_TF"/>
</dbReference>
<evidence type="ECO:0000256" key="2">
    <source>
        <dbReference type="ARBA" id="ARBA00023015"/>
    </source>
</evidence>
<evidence type="ECO:0000256" key="3">
    <source>
        <dbReference type="ARBA" id="ARBA00023125"/>
    </source>
</evidence>
<name>A0A3Q7GTV0_SOLLC</name>
<dbReference type="PROSITE" id="PS50066">
    <property type="entry name" value="MADS_BOX_2"/>
    <property type="match status" value="1"/>
</dbReference>
<sequence>MVRGKVEMKRIENATSRQVTFSKRRNGVIKKAYELSVLCDAQVALIIFSNKGRLFQFSSSCMQKTIERYREYTKETLININTFEVEQQMERFPFLKVCHKIEFLTLDGCLVCIHLQTKVVDLDGKLAKLLVNICTYSS</sequence>
<dbReference type="SUPFAM" id="SSF55455">
    <property type="entry name" value="SRF-like"/>
    <property type="match status" value="1"/>
</dbReference>
<dbReference type="Gene3D" id="3.40.1810.10">
    <property type="entry name" value="Transcription factor, MADS-box"/>
    <property type="match status" value="1"/>
</dbReference>
<dbReference type="GO" id="GO:0045944">
    <property type="term" value="P:positive regulation of transcription by RNA polymerase II"/>
    <property type="evidence" value="ECO:0007669"/>
    <property type="project" value="InterPro"/>
</dbReference>
<evidence type="ECO:0000256" key="4">
    <source>
        <dbReference type="ARBA" id="ARBA00023163"/>
    </source>
</evidence>
<dbReference type="Proteomes" id="UP000004994">
    <property type="component" value="Chromosome 6"/>
</dbReference>
<dbReference type="GO" id="GO:0000981">
    <property type="term" value="F:DNA-binding transcription factor activity, RNA polymerase II-specific"/>
    <property type="evidence" value="ECO:0000318"/>
    <property type="project" value="GO_Central"/>
</dbReference>
<comment type="subcellular location">
    <subcellularLocation>
        <location evidence="1">Nucleus</location>
    </subcellularLocation>
</comment>
<dbReference type="InParanoid" id="A0A3Q7GTV0"/>
<evidence type="ECO:0000313" key="7">
    <source>
        <dbReference type="EnsemblPlants" id="Solyc06g035560.2.1"/>
    </source>
</evidence>
<dbReference type="GO" id="GO:0006357">
    <property type="term" value="P:regulation of transcription by RNA polymerase II"/>
    <property type="evidence" value="ECO:0000318"/>
    <property type="project" value="GO_Central"/>
</dbReference>
<dbReference type="GO" id="GO:0046983">
    <property type="term" value="F:protein dimerization activity"/>
    <property type="evidence" value="ECO:0007669"/>
    <property type="project" value="InterPro"/>
</dbReference>
<protein>
    <recommendedName>
        <fullName evidence="6">MADS-box domain-containing protein</fullName>
    </recommendedName>
</protein>
<proteinExistence type="predicted"/>
<dbReference type="AlphaFoldDB" id="A0A3Q7GTV0"/>
<reference evidence="7" key="2">
    <citation type="submission" date="2019-01" db="UniProtKB">
        <authorList>
            <consortium name="EnsemblPlants"/>
        </authorList>
    </citation>
    <scope>IDENTIFICATION</scope>
    <source>
        <strain evidence="7">cv. Heinz 1706</strain>
    </source>
</reference>
<dbReference type="PaxDb" id="4081-Solyc06g035560.1.1"/>
<reference evidence="7" key="1">
    <citation type="journal article" date="2012" name="Nature">
        <title>The tomato genome sequence provides insights into fleshy fruit evolution.</title>
        <authorList>
            <consortium name="Tomato Genome Consortium"/>
        </authorList>
    </citation>
    <scope>NUCLEOTIDE SEQUENCE [LARGE SCALE GENOMIC DNA]</scope>
    <source>
        <strain evidence="7">cv. Heinz 1706</strain>
    </source>
</reference>
<dbReference type="InterPro" id="IPR002100">
    <property type="entry name" value="TF_MADSbox"/>
</dbReference>
<dbReference type="CDD" id="cd00265">
    <property type="entry name" value="MADS_MEF2_like"/>
    <property type="match status" value="1"/>
</dbReference>
<evidence type="ECO:0000256" key="5">
    <source>
        <dbReference type="ARBA" id="ARBA00023242"/>
    </source>
</evidence>
<dbReference type="Pfam" id="PF00319">
    <property type="entry name" value="SRF-TF"/>
    <property type="match status" value="1"/>
</dbReference>
<dbReference type="Gramene" id="Solyc06g035560.2.1">
    <property type="protein sequence ID" value="Solyc06g035560.2.1"/>
    <property type="gene ID" value="Solyc06g035560.2"/>
</dbReference>
<dbReference type="InterPro" id="IPR033896">
    <property type="entry name" value="MEF2-like_N"/>
</dbReference>
<evidence type="ECO:0000256" key="1">
    <source>
        <dbReference type="ARBA" id="ARBA00004123"/>
    </source>
</evidence>
<accession>A0A3Q7GTV0</accession>
<dbReference type="PANTHER" id="PTHR48019">
    <property type="entry name" value="SERUM RESPONSE FACTOR HOMOLOG"/>
    <property type="match status" value="1"/>
</dbReference>
<dbReference type="SMART" id="SM00432">
    <property type="entry name" value="MADS"/>
    <property type="match status" value="1"/>
</dbReference>
<keyword evidence="2" id="KW-0805">Transcription regulation</keyword>
<evidence type="ECO:0000259" key="6">
    <source>
        <dbReference type="PROSITE" id="PS50066"/>
    </source>
</evidence>
<keyword evidence="5" id="KW-0539">Nucleus</keyword>
<dbReference type="PRINTS" id="PR00404">
    <property type="entry name" value="MADSDOMAIN"/>
</dbReference>
<dbReference type="GO" id="GO:0005634">
    <property type="term" value="C:nucleus"/>
    <property type="evidence" value="ECO:0007669"/>
    <property type="project" value="UniProtKB-SubCell"/>
</dbReference>
<dbReference type="InterPro" id="IPR036879">
    <property type="entry name" value="TF_MADSbox_sf"/>
</dbReference>
<dbReference type="GO" id="GO:0000978">
    <property type="term" value="F:RNA polymerase II cis-regulatory region sequence-specific DNA binding"/>
    <property type="evidence" value="ECO:0000318"/>
    <property type="project" value="GO_Central"/>
</dbReference>